<dbReference type="Pfam" id="PF02801">
    <property type="entry name" value="Ketoacyl-synt_C"/>
    <property type="match status" value="1"/>
</dbReference>
<dbReference type="Pfam" id="PF00109">
    <property type="entry name" value="ketoacyl-synt"/>
    <property type="match status" value="1"/>
</dbReference>
<dbReference type="InterPro" id="IPR014031">
    <property type="entry name" value="Ketoacyl_synth_C"/>
</dbReference>
<dbReference type="AlphaFoldDB" id="A0A1R2BMA9"/>
<evidence type="ECO:0000256" key="2">
    <source>
        <dbReference type="ARBA" id="ARBA00013191"/>
    </source>
</evidence>
<evidence type="ECO:0000256" key="5">
    <source>
        <dbReference type="RuleBase" id="RU003694"/>
    </source>
</evidence>
<dbReference type="PROSITE" id="PS52004">
    <property type="entry name" value="KS3_2"/>
    <property type="match status" value="1"/>
</dbReference>
<name>A0A1R2BMA9_9CILI</name>
<dbReference type="Proteomes" id="UP000187209">
    <property type="component" value="Unassembled WGS sequence"/>
</dbReference>
<evidence type="ECO:0000313" key="8">
    <source>
        <dbReference type="Proteomes" id="UP000187209"/>
    </source>
</evidence>
<keyword evidence="8" id="KW-1185">Reference proteome</keyword>
<keyword evidence="4" id="KW-0012">Acyltransferase</keyword>
<dbReference type="PANTHER" id="PTHR11712:SF322">
    <property type="entry name" value="POLYKETIDE BETA-KETOACYL SYNTHASE 2-RELATED"/>
    <property type="match status" value="1"/>
</dbReference>
<evidence type="ECO:0000256" key="4">
    <source>
        <dbReference type="ARBA" id="ARBA00023315"/>
    </source>
</evidence>
<organism evidence="7 8">
    <name type="scientific">Stentor coeruleus</name>
    <dbReference type="NCBI Taxonomy" id="5963"/>
    <lineage>
        <taxon>Eukaryota</taxon>
        <taxon>Sar</taxon>
        <taxon>Alveolata</taxon>
        <taxon>Ciliophora</taxon>
        <taxon>Postciliodesmatophora</taxon>
        <taxon>Heterotrichea</taxon>
        <taxon>Heterotrichida</taxon>
        <taxon>Stentoridae</taxon>
        <taxon>Stentor</taxon>
    </lineage>
</organism>
<feature type="domain" description="Ketosynthase family 3 (KS3)" evidence="6">
    <location>
        <begin position="1"/>
        <end position="319"/>
    </location>
</feature>
<dbReference type="Gene3D" id="3.40.47.10">
    <property type="match status" value="1"/>
</dbReference>
<dbReference type="PANTHER" id="PTHR11712">
    <property type="entry name" value="POLYKETIDE SYNTHASE-RELATED"/>
    <property type="match status" value="1"/>
</dbReference>
<dbReference type="OrthoDB" id="5334845at2759"/>
<dbReference type="GO" id="GO:0006633">
    <property type="term" value="P:fatty acid biosynthetic process"/>
    <property type="evidence" value="ECO:0007669"/>
    <property type="project" value="TreeGrafter"/>
</dbReference>
<evidence type="ECO:0000256" key="3">
    <source>
        <dbReference type="ARBA" id="ARBA00022679"/>
    </source>
</evidence>
<dbReference type="SUPFAM" id="SSF53901">
    <property type="entry name" value="Thiolase-like"/>
    <property type="match status" value="2"/>
</dbReference>
<accession>A0A1R2BMA9</accession>
<keyword evidence="3 5" id="KW-0808">Transferase</keyword>
<dbReference type="EC" id="2.3.1.41" evidence="2"/>
<dbReference type="InterPro" id="IPR014030">
    <property type="entry name" value="Ketoacyl_synth_N"/>
</dbReference>
<proteinExistence type="inferred from homology"/>
<gene>
    <name evidence="7" type="ORF">SteCoe_22353</name>
</gene>
<evidence type="ECO:0000313" key="7">
    <source>
        <dbReference type="EMBL" id="OMJ77959.1"/>
    </source>
</evidence>
<protein>
    <recommendedName>
        <fullName evidence="2">beta-ketoacyl-[acyl-carrier-protein] synthase I</fullName>
        <ecNumber evidence="2">2.3.1.41</ecNumber>
    </recommendedName>
</protein>
<dbReference type="InterPro" id="IPR020841">
    <property type="entry name" value="PKS_Beta-ketoAc_synthase_dom"/>
</dbReference>
<dbReference type="GO" id="GO:0004315">
    <property type="term" value="F:3-oxoacyl-[acyl-carrier-protein] synthase activity"/>
    <property type="evidence" value="ECO:0007669"/>
    <property type="project" value="UniProtKB-EC"/>
</dbReference>
<dbReference type="InterPro" id="IPR016039">
    <property type="entry name" value="Thiolase-like"/>
</dbReference>
<comment type="similarity">
    <text evidence="1 5">Belongs to the thiolase-like superfamily. Beta-ketoacyl-ACP synthases family.</text>
</comment>
<evidence type="ECO:0000256" key="1">
    <source>
        <dbReference type="ARBA" id="ARBA00008467"/>
    </source>
</evidence>
<reference evidence="7 8" key="1">
    <citation type="submission" date="2016-11" db="EMBL/GenBank/DDBJ databases">
        <title>The macronuclear genome of Stentor coeruleus: a giant cell with tiny introns.</title>
        <authorList>
            <person name="Slabodnick M."/>
            <person name="Ruby J.G."/>
            <person name="Reiff S.B."/>
            <person name="Swart E.C."/>
            <person name="Gosai S."/>
            <person name="Prabakaran S."/>
            <person name="Witkowska E."/>
            <person name="Larue G.E."/>
            <person name="Fisher S."/>
            <person name="Freeman R.M."/>
            <person name="Gunawardena J."/>
            <person name="Chu W."/>
            <person name="Stover N.A."/>
            <person name="Gregory B.D."/>
            <person name="Nowacki M."/>
            <person name="Derisi J."/>
            <person name="Roy S.W."/>
            <person name="Marshall W.F."/>
            <person name="Sood P."/>
        </authorList>
    </citation>
    <scope>NUCLEOTIDE SEQUENCE [LARGE SCALE GENOMIC DNA]</scope>
    <source>
        <strain evidence="7">WM001</strain>
    </source>
</reference>
<comment type="caution">
    <text evidence="7">The sequence shown here is derived from an EMBL/GenBank/DDBJ whole genome shotgun (WGS) entry which is preliminary data.</text>
</comment>
<dbReference type="InterPro" id="IPR000794">
    <property type="entry name" value="Beta-ketoacyl_synthase"/>
</dbReference>
<evidence type="ECO:0000259" key="6">
    <source>
        <dbReference type="PROSITE" id="PS52004"/>
    </source>
</evidence>
<sequence length="319" mass="33814">MRVAVTGIGMVNALGNTANNVWHGLSLQKSGIKSLPLSHEVQIGGKPNFSTSSWKQHIKVSNSLSLYYAYAAATEALLQSSLSSSAVSLIYETIVSENAMFALEASKLSYSLGITRSVDCKISVLGGLDAVCSGINRVKTGVYDKILIVGSSAALSSYYLEEFSKLGILNNRDNGNPEGSIRSFDLNANGIVLGEGAAAILLESWDSAIERKAKIIAEVKGHGRTNDGKFLFKPHEKAEGLIRACEKALKPIKKDEISVVLADGISLIERDVAEATAIDNLVPLVPTSTFKAGFGHMLGAAGCSQICSAVLSLEYVSIM</sequence>
<dbReference type="EMBL" id="MPUH01000547">
    <property type="protein sequence ID" value="OMJ77959.1"/>
    <property type="molecule type" value="Genomic_DNA"/>
</dbReference>